<dbReference type="Pfam" id="PF16012">
    <property type="entry name" value="DUF4780"/>
    <property type="match status" value="1"/>
</dbReference>
<keyword evidence="3" id="KW-1185">Reference proteome</keyword>
<evidence type="ECO:0000313" key="3">
    <source>
        <dbReference type="Proteomes" id="UP000069940"/>
    </source>
</evidence>
<dbReference type="Proteomes" id="UP000069940">
    <property type="component" value="Unassembled WGS sequence"/>
</dbReference>
<organism evidence="2 3">
    <name type="scientific">Aedes albopictus</name>
    <name type="common">Asian tiger mosquito</name>
    <name type="synonym">Stegomyia albopicta</name>
    <dbReference type="NCBI Taxonomy" id="7160"/>
    <lineage>
        <taxon>Eukaryota</taxon>
        <taxon>Metazoa</taxon>
        <taxon>Ecdysozoa</taxon>
        <taxon>Arthropoda</taxon>
        <taxon>Hexapoda</taxon>
        <taxon>Insecta</taxon>
        <taxon>Pterygota</taxon>
        <taxon>Neoptera</taxon>
        <taxon>Endopterygota</taxon>
        <taxon>Diptera</taxon>
        <taxon>Nematocera</taxon>
        <taxon>Culicoidea</taxon>
        <taxon>Culicidae</taxon>
        <taxon>Culicinae</taxon>
        <taxon>Aedini</taxon>
        <taxon>Aedes</taxon>
        <taxon>Stegomyia</taxon>
    </lineage>
</organism>
<dbReference type="EnsemblMetazoa" id="AALFPA23_002520.R2403">
    <property type="protein sequence ID" value="AALFPA23_002520.P2403"/>
    <property type="gene ID" value="AALFPA23_002520"/>
</dbReference>
<proteinExistence type="predicted"/>
<sequence>MENKNSKINSDHDMEYERQLLASPEDDAIVNAAEIKVSETSVADRIKRPATSPYTGDDKRQRVLLRNQLKIAIKRENGDVDETYFRALCGYIFDRQQQLSGDFYPTFYNSGHTQGLGWFSACDENSLSWLKTTLGEIKNTGAIKDFSVLPYAPITPLRRIILSVPHFPRLEKDGADKIMKMITRLNGNINTNYWKVSKILPPENGMRSIIMGIDEQSVTALENQGCKLFYGLGQISVKIYSKMNTE</sequence>
<protein>
    <recommendedName>
        <fullName evidence="1">DUF4780 domain-containing protein</fullName>
    </recommendedName>
</protein>
<feature type="domain" description="DUF4780" evidence="1">
    <location>
        <begin position="83"/>
        <end position="237"/>
    </location>
</feature>
<dbReference type="GeneID" id="109623423"/>
<reference evidence="2" key="2">
    <citation type="submission" date="2025-05" db="UniProtKB">
        <authorList>
            <consortium name="EnsemblMetazoa"/>
        </authorList>
    </citation>
    <scope>IDENTIFICATION</scope>
    <source>
        <strain evidence="2">Foshan</strain>
    </source>
</reference>
<name>A0ABM1XSV6_AEDAL</name>
<evidence type="ECO:0000313" key="2">
    <source>
        <dbReference type="EnsemblMetazoa" id="AALFPA23_002520.P2403"/>
    </source>
</evidence>
<dbReference type="InterPro" id="IPR031961">
    <property type="entry name" value="DUF4780"/>
</dbReference>
<reference evidence="3" key="1">
    <citation type="journal article" date="2015" name="Proc. Natl. Acad. Sci. U.S.A.">
        <title>Genome sequence of the Asian Tiger mosquito, Aedes albopictus, reveals insights into its biology, genetics, and evolution.</title>
        <authorList>
            <person name="Chen X.G."/>
            <person name="Jiang X."/>
            <person name="Gu J."/>
            <person name="Xu M."/>
            <person name="Wu Y."/>
            <person name="Deng Y."/>
            <person name="Zhang C."/>
            <person name="Bonizzoni M."/>
            <person name="Dermauw W."/>
            <person name="Vontas J."/>
            <person name="Armbruster P."/>
            <person name="Huang X."/>
            <person name="Yang Y."/>
            <person name="Zhang H."/>
            <person name="He W."/>
            <person name="Peng H."/>
            <person name="Liu Y."/>
            <person name="Wu K."/>
            <person name="Chen J."/>
            <person name="Lirakis M."/>
            <person name="Topalis P."/>
            <person name="Van Leeuwen T."/>
            <person name="Hall A.B."/>
            <person name="Jiang X."/>
            <person name="Thorpe C."/>
            <person name="Mueller R.L."/>
            <person name="Sun C."/>
            <person name="Waterhouse R.M."/>
            <person name="Yan G."/>
            <person name="Tu Z.J."/>
            <person name="Fang X."/>
            <person name="James A.A."/>
        </authorList>
    </citation>
    <scope>NUCLEOTIDE SEQUENCE [LARGE SCALE GENOMIC DNA]</scope>
    <source>
        <strain evidence="3">Foshan</strain>
    </source>
</reference>
<dbReference type="RefSeq" id="XP_019933527.2">
    <property type="nucleotide sequence ID" value="XM_020077968.3"/>
</dbReference>
<evidence type="ECO:0000259" key="1">
    <source>
        <dbReference type="Pfam" id="PF16012"/>
    </source>
</evidence>
<accession>A0ABM1XSV6</accession>